<organism evidence="1 2">
    <name type="scientific">Paenibacillus spongiae</name>
    <dbReference type="NCBI Taxonomy" id="2909671"/>
    <lineage>
        <taxon>Bacteria</taxon>
        <taxon>Bacillati</taxon>
        <taxon>Bacillota</taxon>
        <taxon>Bacilli</taxon>
        <taxon>Bacillales</taxon>
        <taxon>Paenibacillaceae</taxon>
        <taxon>Paenibacillus</taxon>
    </lineage>
</organism>
<name>A0ABY5SL41_9BACL</name>
<dbReference type="EMBL" id="CP091430">
    <property type="protein sequence ID" value="UVI33288.1"/>
    <property type="molecule type" value="Genomic_DNA"/>
</dbReference>
<protein>
    <submittedName>
        <fullName evidence="1">Spore germination protein</fullName>
    </submittedName>
</protein>
<reference evidence="1" key="1">
    <citation type="submission" date="2022-01" db="EMBL/GenBank/DDBJ databases">
        <title>Paenibacillus spongiae sp. nov., isolated from marine sponge.</title>
        <authorList>
            <person name="Li Z."/>
            <person name="Zhang M."/>
        </authorList>
    </citation>
    <scope>NUCLEOTIDE SEQUENCE</scope>
    <source>
        <strain evidence="1">PHS-Z3</strain>
    </source>
</reference>
<dbReference type="PANTHER" id="PTHR37808">
    <property type="entry name" value="SPORE GERMINATION PROTEIN-LIKE PROTEIN YDZR-RELATED"/>
    <property type="match status" value="1"/>
</dbReference>
<evidence type="ECO:0000313" key="1">
    <source>
        <dbReference type="EMBL" id="UVI33288.1"/>
    </source>
</evidence>
<dbReference type="Proteomes" id="UP001057877">
    <property type="component" value="Chromosome"/>
</dbReference>
<dbReference type="Pfam" id="PF10676">
    <property type="entry name" value="gerPA"/>
    <property type="match status" value="1"/>
</dbReference>
<evidence type="ECO:0000313" key="2">
    <source>
        <dbReference type="Proteomes" id="UP001057877"/>
    </source>
</evidence>
<proteinExistence type="predicted"/>
<accession>A0ABY5SL41</accession>
<keyword evidence="2" id="KW-1185">Reference proteome</keyword>
<sequence>MPAIVGAINVNNNSGVFNIGDVGTIAPSSFNTTFAGGGSFNSGDTLNINNSPSIINIYGNDVYEQNFIDGTDQEDIQP</sequence>
<dbReference type="InterPro" id="IPR019618">
    <property type="entry name" value="Spore_germination_GerPA"/>
</dbReference>
<dbReference type="PANTHER" id="PTHR37808:SF3">
    <property type="entry name" value="SPORE GERMINATION PROTEIN GERPA-RELATED"/>
    <property type="match status" value="1"/>
</dbReference>
<gene>
    <name evidence="1" type="ORF">L1F29_16215</name>
</gene>
<dbReference type="RefSeq" id="WP_258389341.1">
    <property type="nucleotide sequence ID" value="NZ_CP091430.1"/>
</dbReference>